<dbReference type="GO" id="GO:0006633">
    <property type="term" value="P:fatty acid biosynthetic process"/>
    <property type="evidence" value="ECO:0007669"/>
    <property type="project" value="UniProtKB-UniRule"/>
</dbReference>
<dbReference type="NCBIfam" id="TIGR00516">
    <property type="entry name" value="acpS"/>
    <property type="match status" value="1"/>
</dbReference>
<evidence type="ECO:0000313" key="13">
    <source>
        <dbReference type="Proteomes" id="UP000198461"/>
    </source>
</evidence>
<proteinExistence type="inferred from homology"/>
<keyword evidence="6 10" id="KW-0443">Lipid metabolism</keyword>
<evidence type="ECO:0000256" key="2">
    <source>
        <dbReference type="ARBA" id="ARBA00022679"/>
    </source>
</evidence>
<evidence type="ECO:0000256" key="3">
    <source>
        <dbReference type="ARBA" id="ARBA00022723"/>
    </source>
</evidence>
<comment type="similarity">
    <text evidence="10">Belongs to the P-Pant transferase superfamily. AcpS family.</text>
</comment>
<sequence>MKSSFEGFFVFGRHMILGIGSDMVEVARIAALQQKHPTFAQRILCEQEYAQWQSRKACVAFLAKRWAAKEAVFKALGTGLRDGMRFQQVCIENDALGKPEVCLHGAAAQRAAQMGIRVIHLSLSDERNFALAFAVAEGDLTGTV</sequence>
<organism evidence="12 13">
    <name type="scientific">Sulfurivirga caldicuralii</name>
    <dbReference type="NCBI Taxonomy" id="364032"/>
    <lineage>
        <taxon>Bacteria</taxon>
        <taxon>Pseudomonadati</taxon>
        <taxon>Pseudomonadota</taxon>
        <taxon>Gammaproteobacteria</taxon>
        <taxon>Thiotrichales</taxon>
        <taxon>Piscirickettsiaceae</taxon>
        <taxon>Sulfurivirga</taxon>
    </lineage>
</organism>
<keyword evidence="10" id="KW-0963">Cytoplasm</keyword>
<keyword evidence="1 10" id="KW-0444">Lipid biosynthesis</keyword>
<evidence type="ECO:0000259" key="11">
    <source>
        <dbReference type="Pfam" id="PF01648"/>
    </source>
</evidence>
<dbReference type="EC" id="2.7.8.7" evidence="10"/>
<dbReference type="FunFam" id="3.90.470.20:FF:000001">
    <property type="entry name" value="Holo-[acyl-carrier-protein] synthase"/>
    <property type="match status" value="1"/>
</dbReference>
<dbReference type="HAMAP" id="MF_00101">
    <property type="entry name" value="AcpS"/>
    <property type="match status" value="1"/>
</dbReference>
<evidence type="ECO:0000313" key="12">
    <source>
        <dbReference type="EMBL" id="SIN83294.1"/>
    </source>
</evidence>
<dbReference type="InterPro" id="IPR004568">
    <property type="entry name" value="Ppantetheine-prot_Trfase_dom"/>
</dbReference>
<protein>
    <recommendedName>
        <fullName evidence="10">Holo-[acyl-carrier-protein] synthase</fullName>
        <shortName evidence="10">Holo-ACP synthase</shortName>
        <ecNumber evidence="10">2.7.8.7</ecNumber>
    </recommendedName>
    <alternativeName>
        <fullName evidence="10">4'-phosphopantetheinyl transferase AcpS</fullName>
    </alternativeName>
</protein>
<comment type="function">
    <text evidence="10">Transfers the 4'-phosphopantetheine moiety from coenzyme A to a Ser of acyl-carrier-protein.</text>
</comment>
<evidence type="ECO:0000256" key="6">
    <source>
        <dbReference type="ARBA" id="ARBA00023098"/>
    </source>
</evidence>
<evidence type="ECO:0000256" key="1">
    <source>
        <dbReference type="ARBA" id="ARBA00022516"/>
    </source>
</evidence>
<keyword evidence="13" id="KW-1185">Reference proteome</keyword>
<keyword evidence="5 10" id="KW-0460">Magnesium</keyword>
<dbReference type="InterPro" id="IPR037143">
    <property type="entry name" value="4-PPantetheinyl_Trfase_dom_sf"/>
</dbReference>
<keyword evidence="2 10" id="KW-0808">Transferase</keyword>
<dbReference type="GO" id="GO:0000287">
    <property type="term" value="F:magnesium ion binding"/>
    <property type="evidence" value="ECO:0007669"/>
    <property type="project" value="UniProtKB-UniRule"/>
</dbReference>
<comment type="cofactor">
    <cofactor evidence="10">
        <name>Mg(2+)</name>
        <dbReference type="ChEBI" id="CHEBI:18420"/>
    </cofactor>
</comment>
<keyword evidence="7 10" id="KW-0275">Fatty acid biosynthesis</keyword>
<dbReference type="Proteomes" id="UP000198461">
    <property type="component" value="Unassembled WGS sequence"/>
</dbReference>
<dbReference type="InterPro" id="IPR008278">
    <property type="entry name" value="4-PPantetheinyl_Trfase_dom"/>
</dbReference>
<feature type="domain" description="4'-phosphopantetheinyl transferase" evidence="11">
    <location>
        <begin position="18"/>
        <end position="117"/>
    </location>
</feature>
<dbReference type="GO" id="GO:0005737">
    <property type="term" value="C:cytoplasm"/>
    <property type="evidence" value="ECO:0007669"/>
    <property type="project" value="UniProtKB-SubCell"/>
</dbReference>
<dbReference type="EMBL" id="FSRE01000002">
    <property type="protein sequence ID" value="SIN83294.1"/>
    <property type="molecule type" value="Genomic_DNA"/>
</dbReference>
<evidence type="ECO:0000256" key="8">
    <source>
        <dbReference type="ARBA" id="ARBA00050875"/>
    </source>
</evidence>
<reference evidence="12 13" key="1">
    <citation type="submission" date="2016-11" db="EMBL/GenBank/DDBJ databases">
        <authorList>
            <person name="Jaros S."/>
            <person name="Januszkiewicz K."/>
            <person name="Wedrychowicz H."/>
        </authorList>
    </citation>
    <scope>NUCLEOTIDE SEQUENCE [LARGE SCALE GENOMIC DNA]</scope>
    <source>
        <strain evidence="12 13">DSM 17737</strain>
    </source>
</reference>
<dbReference type="Gene3D" id="3.90.470.20">
    <property type="entry name" value="4'-phosphopantetheinyl transferase domain"/>
    <property type="match status" value="1"/>
</dbReference>
<dbReference type="NCBIfam" id="TIGR00556">
    <property type="entry name" value="pantethn_trn"/>
    <property type="match status" value="1"/>
</dbReference>
<evidence type="ECO:0000256" key="7">
    <source>
        <dbReference type="ARBA" id="ARBA00023160"/>
    </source>
</evidence>
<dbReference type="STRING" id="364032.SAMN05443662_0644"/>
<feature type="binding site" evidence="10">
    <location>
        <position position="70"/>
    </location>
    <ligand>
        <name>Mg(2+)</name>
        <dbReference type="ChEBI" id="CHEBI:18420"/>
    </ligand>
</feature>
<name>A0A1N6EJV1_9GAMM</name>
<evidence type="ECO:0000256" key="10">
    <source>
        <dbReference type="HAMAP-Rule" id="MF_00101"/>
    </source>
</evidence>
<comment type="catalytic activity">
    <reaction evidence="8 10">
        <text>apo-[ACP] + CoA = holo-[ACP] + adenosine 3',5'-bisphosphate + H(+)</text>
        <dbReference type="Rhea" id="RHEA:12068"/>
        <dbReference type="Rhea" id="RHEA-COMP:9685"/>
        <dbReference type="Rhea" id="RHEA-COMP:9690"/>
        <dbReference type="ChEBI" id="CHEBI:15378"/>
        <dbReference type="ChEBI" id="CHEBI:29999"/>
        <dbReference type="ChEBI" id="CHEBI:57287"/>
        <dbReference type="ChEBI" id="CHEBI:58343"/>
        <dbReference type="ChEBI" id="CHEBI:64479"/>
        <dbReference type="EC" id="2.7.8.7"/>
    </reaction>
</comment>
<dbReference type="AlphaFoldDB" id="A0A1N6EJV1"/>
<feature type="binding site" evidence="10">
    <location>
        <position position="22"/>
    </location>
    <ligand>
        <name>Mg(2+)</name>
        <dbReference type="ChEBI" id="CHEBI:18420"/>
    </ligand>
</feature>
<keyword evidence="3 10" id="KW-0479">Metal-binding</keyword>
<comment type="function">
    <text evidence="9">Transfers the 4'-phosphopantetheine moiety from coenzyme A to the 'Ser-36' of acyl-carrier-protein.</text>
</comment>
<dbReference type="Pfam" id="PF01648">
    <property type="entry name" value="ACPS"/>
    <property type="match status" value="1"/>
</dbReference>
<accession>A0A1N6EJV1</accession>
<comment type="subcellular location">
    <subcellularLocation>
        <location evidence="10">Cytoplasm</location>
    </subcellularLocation>
</comment>
<dbReference type="SUPFAM" id="SSF56214">
    <property type="entry name" value="4'-phosphopantetheinyl transferase"/>
    <property type="match status" value="1"/>
</dbReference>
<dbReference type="GO" id="GO:0008897">
    <property type="term" value="F:holo-[acyl-carrier-protein] synthase activity"/>
    <property type="evidence" value="ECO:0007669"/>
    <property type="project" value="UniProtKB-UniRule"/>
</dbReference>
<dbReference type="InterPro" id="IPR002582">
    <property type="entry name" value="ACPS"/>
</dbReference>
<gene>
    <name evidence="10" type="primary">acpS</name>
    <name evidence="12" type="ORF">SAMN05443662_0644</name>
</gene>
<keyword evidence="4 10" id="KW-0276">Fatty acid metabolism</keyword>
<evidence type="ECO:0000256" key="4">
    <source>
        <dbReference type="ARBA" id="ARBA00022832"/>
    </source>
</evidence>
<evidence type="ECO:0000256" key="9">
    <source>
        <dbReference type="ARBA" id="ARBA00054726"/>
    </source>
</evidence>
<evidence type="ECO:0000256" key="5">
    <source>
        <dbReference type="ARBA" id="ARBA00022842"/>
    </source>
</evidence>